<dbReference type="SUPFAM" id="SSF141694">
    <property type="entry name" value="AF2212/PG0164-like"/>
    <property type="match status" value="1"/>
</dbReference>
<accession>A0A7X5V2Q0</accession>
<dbReference type="InterPro" id="IPR037079">
    <property type="entry name" value="AF2212/PG0164-like_sf"/>
</dbReference>
<sequence>MDGETFETTDRLFAWRPADPSAAGWYFLPVKGPVAAEIRFAALGRASRFGSIRVTASIGGTHWKTSLFPDRESGGYLLPVKADIRRRAGLSAGDEVTVRLEV</sequence>
<organism evidence="1 2">
    <name type="scientific">Sphingomonas leidyi</name>
    <dbReference type="NCBI Taxonomy" id="68569"/>
    <lineage>
        <taxon>Bacteria</taxon>
        <taxon>Pseudomonadati</taxon>
        <taxon>Pseudomonadota</taxon>
        <taxon>Alphaproteobacteria</taxon>
        <taxon>Sphingomonadales</taxon>
        <taxon>Sphingomonadaceae</taxon>
        <taxon>Sphingomonas</taxon>
    </lineage>
</organism>
<dbReference type="AlphaFoldDB" id="A0A7X5V2Q0"/>
<reference evidence="1 2" key="1">
    <citation type="submission" date="2020-03" db="EMBL/GenBank/DDBJ databases">
        <title>Genomic Encyclopedia of Type Strains, Phase IV (KMG-IV): sequencing the most valuable type-strain genomes for metagenomic binning, comparative biology and taxonomic classification.</title>
        <authorList>
            <person name="Goeker M."/>
        </authorList>
    </citation>
    <scope>NUCLEOTIDE SEQUENCE [LARGE SCALE GENOMIC DNA]</scope>
    <source>
        <strain evidence="1 2">DSM 4733</strain>
    </source>
</reference>
<dbReference type="Proteomes" id="UP000564677">
    <property type="component" value="Unassembled WGS sequence"/>
</dbReference>
<dbReference type="Pfam" id="PF08922">
    <property type="entry name" value="DUF1905"/>
    <property type="match status" value="1"/>
</dbReference>
<gene>
    <name evidence="1" type="ORF">FHR20_003244</name>
</gene>
<keyword evidence="2" id="KW-1185">Reference proteome</keyword>
<dbReference type="EMBL" id="JAASQV010000003">
    <property type="protein sequence ID" value="NIJ66271.1"/>
    <property type="molecule type" value="Genomic_DNA"/>
</dbReference>
<proteinExistence type="predicted"/>
<dbReference type="InterPro" id="IPR015018">
    <property type="entry name" value="DUF1905"/>
</dbReference>
<dbReference type="RefSeq" id="WP_167300634.1">
    <property type="nucleotide sequence ID" value="NZ_JAASQV010000003.1"/>
</dbReference>
<evidence type="ECO:0000313" key="1">
    <source>
        <dbReference type="EMBL" id="NIJ66271.1"/>
    </source>
</evidence>
<protein>
    <recommendedName>
        <fullName evidence="3">DUF1905 domain-containing protein</fullName>
    </recommendedName>
</protein>
<comment type="caution">
    <text evidence="1">The sequence shown here is derived from an EMBL/GenBank/DDBJ whole genome shotgun (WGS) entry which is preliminary data.</text>
</comment>
<evidence type="ECO:0000313" key="2">
    <source>
        <dbReference type="Proteomes" id="UP000564677"/>
    </source>
</evidence>
<dbReference type="Gene3D" id="2.40.30.100">
    <property type="entry name" value="AF2212/PG0164-like"/>
    <property type="match status" value="1"/>
</dbReference>
<evidence type="ECO:0008006" key="3">
    <source>
        <dbReference type="Google" id="ProtNLM"/>
    </source>
</evidence>
<name>A0A7X5V2Q0_9SPHN</name>